<name>A0A5M3M9F9_CONPW</name>
<evidence type="ECO:0000313" key="1">
    <source>
        <dbReference type="EMBL" id="EIW75922.1"/>
    </source>
</evidence>
<accession>A0A5M3M9F9</accession>
<dbReference type="GeneID" id="19206166"/>
<dbReference type="AlphaFoldDB" id="A0A5M3M9F9"/>
<dbReference type="KEGG" id="cput:CONPUDRAFT_169161"/>
<evidence type="ECO:0000313" key="2">
    <source>
        <dbReference type="Proteomes" id="UP000053558"/>
    </source>
</evidence>
<protein>
    <submittedName>
        <fullName evidence="1">Uncharacterized protein</fullName>
    </submittedName>
</protein>
<comment type="caution">
    <text evidence="1">The sequence shown here is derived from an EMBL/GenBank/DDBJ whole genome shotgun (WGS) entry which is preliminary data.</text>
</comment>
<gene>
    <name evidence="1" type="ORF">CONPUDRAFT_169161</name>
</gene>
<proteinExistence type="predicted"/>
<dbReference type="EMBL" id="JH711587">
    <property type="protein sequence ID" value="EIW75922.1"/>
    <property type="molecule type" value="Genomic_DNA"/>
</dbReference>
<dbReference type="RefSeq" id="XP_007773917.1">
    <property type="nucleotide sequence ID" value="XM_007775727.1"/>
</dbReference>
<keyword evidence="2" id="KW-1185">Reference proteome</keyword>
<organism evidence="1 2">
    <name type="scientific">Coniophora puteana (strain RWD-64-598)</name>
    <name type="common">Brown rot fungus</name>
    <dbReference type="NCBI Taxonomy" id="741705"/>
    <lineage>
        <taxon>Eukaryota</taxon>
        <taxon>Fungi</taxon>
        <taxon>Dikarya</taxon>
        <taxon>Basidiomycota</taxon>
        <taxon>Agaricomycotina</taxon>
        <taxon>Agaricomycetes</taxon>
        <taxon>Agaricomycetidae</taxon>
        <taxon>Boletales</taxon>
        <taxon>Coniophorineae</taxon>
        <taxon>Coniophoraceae</taxon>
        <taxon>Coniophora</taxon>
    </lineage>
</organism>
<dbReference type="Proteomes" id="UP000053558">
    <property type="component" value="Unassembled WGS sequence"/>
</dbReference>
<sequence length="203" mass="23152">MRRHCQKKHLVEKPQVNAHWYKFRVSDEWEFHCERLDETRTPALHAEYRQGQAHVETQPSALISVPFIYKSAHERTSDESFERYGAADISPTYGFNLHESFGLLELDPPAPYHSLKAPPAFDPQTIFNTKAMAMFPPSDEAITSLLAQVYSCGFADAQSYSAHQQVQQQTNHLFNPCSPSTSTSDKCMHCWLAAYYGIPCDLH</sequence>
<reference evidence="2" key="1">
    <citation type="journal article" date="2012" name="Science">
        <title>The Paleozoic origin of enzymatic lignin decomposition reconstructed from 31 fungal genomes.</title>
        <authorList>
            <person name="Floudas D."/>
            <person name="Binder M."/>
            <person name="Riley R."/>
            <person name="Barry K."/>
            <person name="Blanchette R.A."/>
            <person name="Henrissat B."/>
            <person name="Martinez A.T."/>
            <person name="Otillar R."/>
            <person name="Spatafora J.W."/>
            <person name="Yadav J.S."/>
            <person name="Aerts A."/>
            <person name="Benoit I."/>
            <person name="Boyd A."/>
            <person name="Carlson A."/>
            <person name="Copeland A."/>
            <person name="Coutinho P.M."/>
            <person name="de Vries R.P."/>
            <person name="Ferreira P."/>
            <person name="Findley K."/>
            <person name="Foster B."/>
            <person name="Gaskell J."/>
            <person name="Glotzer D."/>
            <person name="Gorecki P."/>
            <person name="Heitman J."/>
            <person name="Hesse C."/>
            <person name="Hori C."/>
            <person name="Igarashi K."/>
            <person name="Jurgens J.A."/>
            <person name="Kallen N."/>
            <person name="Kersten P."/>
            <person name="Kohler A."/>
            <person name="Kuees U."/>
            <person name="Kumar T.K.A."/>
            <person name="Kuo A."/>
            <person name="LaButti K."/>
            <person name="Larrondo L.F."/>
            <person name="Lindquist E."/>
            <person name="Ling A."/>
            <person name="Lombard V."/>
            <person name="Lucas S."/>
            <person name="Lundell T."/>
            <person name="Martin R."/>
            <person name="McLaughlin D.J."/>
            <person name="Morgenstern I."/>
            <person name="Morin E."/>
            <person name="Murat C."/>
            <person name="Nagy L.G."/>
            <person name="Nolan M."/>
            <person name="Ohm R.A."/>
            <person name="Patyshakuliyeva A."/>
            <person name="Rokas A."/>
            <person name="Ruiz-Duenas F.J."/>
            <person name="Sabat G."/>
            <person name="Salamov A."/>
            <person name="Samejima M."/>
            <person name="Schmutz J."/>
            <person name="Slot J.C."/>
            <person name="St John F."/>
            <person name="Stenlid J."/>
            <person name="Sun H."/>
            <person name="Sun S."/>
            <person name="Syed K."/>
            <person name="Tsang A."/>
            <person name="Wiebenga A."/>
            <person name="Young D."/>
            <person name="Pisabarro A."/>
            <person name="Eastwood D.C."/>
            <person name="Martin F."/>
            <person name="Cullen D."/>
            <person name="Grigoriev I.V."/>
            <person name="Hibbett D.S."/>
        </authorList>
    </citation>
    <scope>NUCLEOTIDE SEQUENCE [LARGE SCALE GENOMIC DNA]</scope>
    <source>
        <strain evidence="2">RWD-64-598 SS2</strain>
    </source>
</reference>